<reference evidence="2 3" key="1">
    <citation type="journal article" date="2018" name="PLoS Genet.">
        <title>Population sequencing reveals clonal diversity and ancestral inbreeding in the grapevine cultivar Chardonnay.</title>
        <authorList>
            <person name="Roach M.J."/>
            <person name="Johnson D.L."/>
            <person name="Bohlmann J."/>
            <person name="van Vuuren H.J."/>
            <person name="Jones S.J."/>
            <person name="Pretorius I.S."/>
            <person name="Schmidt S.A."/>
            <person name="Borneman A.R."/>
        </authorList>
    </citation>
    <scope>NUCLEOTIDE SEQUENCE [LARGE SCALE GENOMIC DNA]</scope>
    <source>
        <strain evidence="3">cv. Chardonnay</strain>
        <tissue evidence="2">Leaf</tissue>
    </source>
</reference>
<evidence type="ECO:0000313" key="3">
    <source>
        <dbReference type="Proteomes" id="UP000288805"/>
    </source>
</evidence>
<protein>
    <submittedName>
        <fullName evidence="2">Uncharacterized protein</fullName>
    </submittedName>
</protein>
<gene>
    <name evidence="2" type="ORF">CK203_100757</name>
</gene>
<dbReference type="Proteomes" id="UP000288805">
    <property type="component" value="Unassembled WGS sequence"/>
</dbReference>
<evidence type="ECO:0000256" key="1">
    <source>
        <dbReference type="SAM" id="MobiDB-lite"/>
    </source>
</evidence>
<name>A0A438DEX8_VITVI</name>
<dbReference type="AlphaFoldDB" id="A0A438DEX8"/>
<feature type="compositionally biased region" description="Polar residues" evidence="1">
    <location>
        <begin position="8"/>
        <end position="22"/>
    </location>
</feature>
<proteinExistence type="predicted"/>
<comment type="caution">
    <text evidence="2">The sequence shown here is derived from an EMBL/GenBank/DDBJ whole genome shotgun (WGS) entry which is preliminary data.</text>
</comment>
<organism evidence="2 3">
    <name type="scientific">Vitis vinifera</name>
    <name type="common">Grape</name>
    <dbReference type="NCBI Taxonomy" id="29760"/>
    <lineage>
        <taxon>Eukaryota</taxon>
        <taxon>Viridiplantae</taxon>
        <taxon>Streptophyta</taxon>
        <taxon>Embryophyta</taxon>
        <taxon>Tracheophyta</taxon>
        <taxon>Spermatophyta</taxon>
        <taxon>Magnoliopsida</taxon>
        <taxon>eudicotyledons</taxon>
        <taxon>Gunneridae</taxon>
        <taxon>Pentapetalae</taxon>
        <taxon>rosids</taxon>
        <taxon>Vitales</taxon>
        <taxon>Vitaceae</taxon>
        <taxon>Viteae</taxon>
        <taxon>Vitis</taxon>
    </lineage>
</organism>
<dbReference type="EMBL" id="QGNW01001661">
    <property type="protein sequence ID" value="RVW33956.1"/>
    <property type="molecule type" value="Genomic_DNA"/>
</dbReference>
<evidence type="ECO:0000313" key="2">
    <source>
        <dbReference type="EMBL" id="RVW33956.1"/>
    </source>
</evidence>
<accession>A0A438DEX8</accession>
<feature type="region of interest" description="Disordered" evidence="1">
    <location>
        <begin position="1"/>
        <end position="22"/>
    </location>
</feature>
<sequence length="65" mass="7519">MLEKSKINLPTPTTKTQQNQSTRKLQKLQAANGSNYQQWSQLPVMVTTNEDIPERKREAESSDWD</sequence>